<dbReference type="AlphaFoldDB" id="A0A2W4BPJ6"/>
<feature type="coiled-coil region" evidence="1">
    <location>
        <begin position="408"/>
        <end position="446"/>
    </location>
</feature>
<comment type="caution">
    <text evidence="2">The sequence shown here is derived from an EMBL/GenBank/DDBJ whole genome shotgun (WGS) entry which is preliminary data.</text>
</comment>
<dbReference type="EMBL" id="PIEU01000053">
    <property type="protein sequence ID" value="PZL74829.1"/>
    <property type="molecule type" value="Genomic_DNA"/>
</dbReference>
<reference evidence="2 3" key="1">
    <citation type="submission" date="2017-11" db="EMBL/GenBank/DDBJ databases">
        <title>Draft genome sequence of Enterococcus plantarum TRW2 strain isolated from lettuce.</title>
        <authorList>
            <person name="Kim E.B."/>
            <person name="Marco M.L."/>
            <person name="Williams T.R."/>
            <person name="You I.H."/>
        </authorList>
    </citation>
    <scope>NUCLEOTIDE SEQUENCE [LARGE SCALE GENOMIC DNA]</scope>
    <source>
        <strain evidence="2 3">TRW2</strain>
    </source>
</reference>
<evidence type="ECO:0000313" key="2">
    <source>
        <dbReference type="EMBL" id="PZL74829.1"/>
    </source>
</evidence>
<organism evidence="2 3">
    <name type="scientific">Enterococcus plantarum</name>
    <dbReference type="NCBI Taxonomy" id="1077675"/>
    <lineage>
        <taxon>Bacteria</taxon>
        <taxon>Bacillati</taxon>
        <taxon>Bacillota</taxon>
        <taxon>Bacilli</taxon>
        <taxon>Lactobacillales</taxon>
        <taxon>Enterococcaceae</taxon>
        <taxon>Enterococcus</taxon>
    </lineage>
</organism>
<gene>
    <name evidence="2" type="ORF">CI088_06870</name>
</gene>
<proteinExistence type="predicted"/>
<evidence type="ECO:0000313" key="3">
    <source>
        <dbReference type="Proteomes" id="UP000249828"/>
    </source>
</evidence>
<keyword evidence="3" id="KW-1185">Reference proteome</keyword>
<accession>A0A2W4BPJ6</accession>
<dbReference type="RefSeq" id="WP_111247642.1">
    <property type="nucleotide sequence ID" value="NZ_PIEU01000053.1"/>
</dbReference>
<dbReference type="Proteomes" id="UP000249828">
    <property type="component" value="Unassembled WGS sequence"/>
</dbReference>
<evidence type="ECO:0000256" key="1">
    <source>
        <dbReference type="SAM" id="Coils"/>
    </source>
</evidence>
<protein>
    <recommendedName>
        <fullName evidence="4">M protein repeat protein</fullName>
    </recommendedName>
</protein>
<evidence type="ECO:0008006" key="4">
    <source>
        <dbReference type="Google" id="ProtNLM"/>
    </source>
</evidence>
<keyword evidence="1" id="KW-0175">Coiled coil</keyword>
<name>A0A2W4BPJ6_9ENTE</name>
<feature type="coiled-coil region" evidence="1">
    <location>
        <begin position="44"/>
        <end position="374"/>
    </location>
</feature>
<dbReference type="Gene3D" id="1.10.287.1490">
    <property type="match status" value="1"/>
</dbReference>
<sequence>MAKRRLIKKINEVSDDELTQEVDFNSVEEKQLNSVTTNTNSNLLAEQEQEITRLRELIKEYRLQESEFEQNKEENFRLSQQNKQLVLKVENSQEELESLKEKNDDLATQLNQKETEIFELEDANETADSTEEITRLNAQIEELEKENSRKQEQIAYLETALVEKDKALETQILEKEKEIQQLQADLSARGTIGEKQEALETVKMELESLNEKLQTTDKENQELTQKLADLQEQMRRLQQENQELKDKEITLATDSDVSVDNSRVDELKKELETVLKEKSELETSLGRIQGLNDKYSIQKNVFESELAGLRTIYKEKEEELEILNAELETMRSMSATGEATGNQLAELLQAKQQINDLLLKNQSLQEEALKSQQEIGEVMVSAKKEANRIISEAQVEAKHMVNSAELEMLNIGNRAKNISNEVEESKNEVMTIYRELEERLSKLSRLDKSGN</sequence>
<dbReference type="STRING" id="1077675.BCR22_11170"/>